<sequence>MFGRSQYPHYLRNEAGKRPTSAAELADGRWLATWPESLAIVSADGAREEYDWAEFEYGRWDEETSELSLALTRRGRGEPIVLVLADGSDPSVVTMVHERIERSIVHQLVWDLPSGRVARGQVRRRRNEELFTEILSVPAHTEADRASLAQLEVELREAVGLPLKKNS</sequence>
<dbReference type="Proteomes" id="UP001235966">
    <property type="component" value="Unassembled WGS sequence"/>
</dbReference>
<dbReference type="EMBL" id="JAUSQW010000001">
    <property type="protein sequence ID" value="MDP9800217.1"/>
    <property type="molecule type" value="Genomic_DNA"/>
</dbReference>
<reference evidence="1 2" key="1">
    <citation type="submission" date="2023-07" db="EMBL/GenBank/DDBJ databases">
        <title>Sequencing the genomes of 1000 actinobacteria strains.</title>
        <authorList>
            <person name="Klenk H.-P."/>
        </authorList>
    </citation>
    <scope>NUCLEOTIDE SEQUENCE [LARGE SCALE GENOMIC DNA]</scope>
    <source>
        <strain evidence="1 2">DSM 102162</strain>
    </source>
</reference>
<proteinExistence type="predicted"/>
<name>A0ABT9N929_9ACTO</name>
<accession>A0ABT9N929</accession>
<protein>
    <submittedName>
        <fullName evidence="1">Uncharacterized protein</fullName>
    </submittedName>
</protein>
<gene>
    <name evidence="1" type="ORF">J2S49_000293</name>
</gene>
<organism evidence="1 2">
    <name type="scientific">Arcanobacterium wilhelmae</name>
    <dbReference type="NCBI Taxonomy" id="1803177"/>
    <lineage>
        <taxon>Bacteria</taxon>
        <taxon>Bacillati</taxon>
        <taxon>Actinomycetota</taxon>
        <taxon>Actinomycetes</taxon>
        <taxon>Actinomycetales</taxon>
        <taxon>Actinomycetaceae</taxon>
        <taxon>Arcanobacterium</taxon>
    </lineage>
</organism>
<evidence type="ECO:0000313" key="1">
    <source>
        <dbReference type="EMBL" id="MDP9800217.1"/>
    </source>
</evidence>
<keyword evidence="2" id="KW-1185">Reference proteome</keyword>
<evidence type="ECO:0000313" key="2">
    <source>
        <dbReference type="Proteomes" id="UP001235966"/>
    </source>
</evidence>
<dbReference type="RefSeq" id="WP_278057614.1">
    <property type="nucleotide sequence ID" value="NZ_CP121247.1"/>
</dbReference>
<comment type="caution">
    <text evidence="1">The sequence shown here is derived from an EMBL/GenBank/DDBJ whole genome shotgun (WGS) entry which is preliminary data.</text>
</comment>